<proteinExistence type="predicted"/>
<sequence length="117" mass="14283">MSYRLDIILNDYSFSTHFDLDRIQMKIYNIERAHPILSILWKDNLNVISFSLYYLNNLILQEERIIFTKELYEIYKIGNKNLFCHCLEFDKFVISIDIMSYFGMKYFKSIFIYRKSS</sequence>
<gene>
    <name evidence="1" type="ORF">CPAV1605_1414</name>
</gene>
<dbReference type="EMBL" id="CABVLZ010000007">
    <property type="protein sequence ID" value="VVU95661.1"/>
    <property type="molecule type" value="Genomic_DNA"/>
</dbReference>
<reference evidence="1" key="1">
    <citation type="submission" date="2019-09" db="EMBL/GenBank/DDBJ databases">
        <authorList>
            <person name="Needham M D."/>
        </authorList>
    </citation>
    <scope>NUCLEOTIDE SEQUENCE</scope>
</reference>
<name>A0A5E8CKB4_9ZZZZ</name>
<accession>A0A5E8CKB4</accession>
<protein>
    <submittedName>
        <fullName evidence="1">Uncharacterized protein</fullName>
    </submittedName>
</protein>
<dbReference type="AlphaFoldDB" id="A0A5E8CKB4"/>
<organism evidence="1">
    <name type="scientific">seawater metagenome</name>
    <dbReference type="NCBI Taxonomy" id="1561972"/>
    <lineage>
        <taxon>unclassified sequences</taxon>
        <taxon>metagenomes</taxon>
        <taxon>ecological metagenomes</taxon>
    </lineage>
</organism>
<evidence type="ECO:0000313" key="1">
    <source>
        <dbReference type="EMBL" id="VVU95661.1"/>
    </source>
</evidence>